<evidence type="ECO:0000256" key="1">
    <source>
        <dbReference type="SAM" id="Phobius"/>
    </source>
</evidence>
<sequence>MRTLYILYKKELKHFLTTPFGWVVLSFIMLLQGFSLTSVLEQYEKAPIQVNMLYSCLSTPIFWFYFIFIFPLITMKQFAEEERSGTLESLMTAPVTTWQVVFSKYLSSYTFYAILWIPVFLHVKVFTWVTGSPAPVSTPEMLGSFGILLLIGSFFIAVGIFASALTSSQIIAAIITFGLLVFLIFMGLIPSIAGDSFQGAPLFHYISVHEHLSYFSRGLIDLRPIVFYLSMSVLTLLFTHHLVDYRRWKH</sequence>
<name>A0A2S7U418_9BACT</name>
<feature type="transmembrane region" description="Helical" evidence="1">
    <location>
        <begin position="170"/>
        <end position="193"/>
    </location>
</feature>
<dbReference type="GO" id="GO:0140359">
    <property type="term" value="F:ABC-type transporter activity"/>
    <property type="evidence" value="ECO:0007669"/>
    <property type="project" value="InterPro"/>
</dbReference>
<reference evidence="2 3" key="1">
    <citation type="submission" date="2016-12" db="EMBL/GenBank/DDBJ databases">
        <title>Study of bacterial adaptation to deep sea.</title>
        <authorList>
            <person name="Song J."/>
            <person name="Yoshizawa S."/>
            <person name="Kogure K."/>
        </authorList>
    </citation>
    <scope>NUCLEOTIDE SEQUENCE [LARGE SCALE GENOMIC DNA]</scope>
    <source>
        <strain evidence="2 3">SAORIC-165</strain>
    </source>
</reference>
<protein>
    <recommendedName>
        <fullName evidence="4">ABC transporter permease</fullName>
    </recommendedName>
</protein>
<feature type="transmembrane region" description="Helical" evidence="1">
    <location>
        <begin position="109"/>
        <end position="129"/>
    </location>
</feature>
<feature type="transmembrane region" description="Helical" evidence="1">
    <location>
        <begin position="20"/>
        <end position="40"/>
    </location>
</feature>
<feature type="transmembrane region" description="Helical" evidence="1">
    <location>
        <begin position="225"/>
        <end position="243"/>
    </location>
</feature>
<evidence type="ECO:0008006" key="4">
    <source>
        <dbReference type="Google" id="ProtNLM"/>
    </source>
</evidence>
<proteinExistence type="predicted"/>
<dbReference type="RefSeq" id="WP_105043664.1">
    <property type="nucleotide sequence ID" value="NZ_MQWA01000001.1"/>
</dbReference>
<accession>A0A2S7U418</accession>
<dbReference type="EMBL" id="MQWA01000001">
    <property type="protein sequence ID" value="PQJ29171.1"/>
    <property type="molecule type" value="Genomic_DNA"/>
</dbReference>
<keyword evidence="1" id="KW-0812">Transmembrane</keyword>
<dbReference type="AlphaFoldDB" id="A0A2S7U418"/>
<feature type="transmembrane region" description="Helical" evidence="1">
    <location>
        <begin position="141"/>
        <end position="163"/>
    </location>
</feature>
<keyword evidence="3" id="KW-1185">Reference proteome</keyword>
<gene>
    <name evidence="2" type="ORF">BSZ32_12175</name>
</gene>
<dbReference type="PANTHER" id="PTHR43471">
    <property type="entry name" value="ABC TRANSPORTER PERMEASE"/>
    <property type="match status" value="1"/>
</dbReference>
<dbReference type="Pfam" id="PF12679">
    <property type="entry name" value="ABC2_membrane_2"/>
    <property type="match status" value="1"/>
</dbReference>
<feature type="transmembrane region" description="Helical" evidence="1">
    <location>
        <begin position="52"/>
        <end position="73"/>
    </location>
</feature>
<evidence type="ECO:0000313" key="3">
    <source>
        <dbReference type="Proteomes" id="UP000239907"/>
    </source>
</evidence>
<keyword evidence="1" id="KW-0472">Membrane</keyword>
<dbReference type="Proteomes" id="UP000239907">
    <property type="component" value="Unassembled WGS sequence"/>
</dbReference>
<dbReference type="GO" id="GO:0005886">
    <property type="term" value="C:plasma membrane"/>
    <property type="evidence" value="ECO:0007669"/>
    <property type="project" value="UniProtKB-SubCell"/>
</dbReference>
<comment type="caution">
    <text evidence="2">The sequence shown here is derived from an EMBL/GenBank/DDBJ whole genome shotgun (WGS) entry which is preliminary data.</text>
</comment>
<keyword evidence="1" id="KW-1133">Transmembrane helix</keyword>
<organism evidence="2 3">
    <name type="scientific">Rubritalea profundi</name>
    <dbReference type="NCBI Taxonomy" id="1658618"/>
    <lineage>
        <taxon>Bacteria</taxon>
        <taxon>Pseudomonadati</taxon>
        <taxon>Verrucomicrobiota</taxon>
        <taxon>Verrucomicrobiia</taxon>
        <taxon>Verrucomicrobiales</taxon>
        <taxon>Rubritaleaceae</taxon>
        <taxon>Rubritalea</taxon>
    </lineage>
</organism>
<evidence type="ECO:0000313" key="2">
    <source>
        <dbReference type="EMBL" id="PQJ29171.1"/>
    </source>
</evidence>
<dbReference type="OrthoDB" id="9794512at2"/>